<comment type="caution">
    <text evidence="2">The sequence shown here is derived from an EMBL/GenBank/DDBJ whole genome shotgun (WGS) entry which is preliminary data.</text>
</comment>
<accession>A0A5E8H8L6</accession>
<dbReference type="EMBL" id="AOGX02000047">
    <property type="protein sequence ID" value="EOQ87067.1"/>
    <property type="molecule type" value="Genomic_DNA"/>
</dbReference>
<evidence type="ECO:0000256" key="1">
    <source>
        <dbReference type="SAM" id="MobiDB-lite"/>
    </source>
</evidence>
<dbReference type="Proteomes" id="UP000013996">
    <property type="component" value="Unassembled WGS sequence"/>
</dbReference>
<evidence type="ECO:0000313" key="2">
    <source>
        <dbReference type="EMBL" id="EOQ87067.1"/>
    </source>
</evidence>
<protein>
    <submittedName>
        <fullName evidence="2">Uncharacterized protein</fullName>
    </submittedName>
</protein>
<reference evidence="2 3" key="1">
    <citation type="submission" date="2013-04" db="EMBL/GenBank/DDBJ databases">
        <authorList>
            <person name="Harkins D.M."/>
            <person name="Durkin A.S."/>
            <person name="Brinkac L.M."/>
            <person name="Haft D.H."/>
            <person name="Selengut J.D."/>
            <person name="Sanka R."/>
            <person name="DePew J."/>
            <person name="Purushe J."/>
            <person name="Hartskeerl R.A."/>
            <person name="Ahmed A."/>
            <person name="van der Linden H."/>
            <person name="Goris M.G.A."/>
            <person name="Vinetz J.M."/>
            <person name="Sutton G.G."/>
            <person name="Nierman W.C."/>
            <person name="Fouts D.E."/>
        </authorList>
    </citation>
    <scope>NUCLEOTIDE SEQUENCE [LARGE SCALE GENOMIC DNA]</scope>
    <source>
        <strain evidence="2 3">Sao Paulo</strain>
    </source>
</reference>
<proteinExistence type="predicted"/>
<feature type="region of interest" description="Disordered" evidence="1">
    <location>
        <begin position="262"/>
        <end position="286"/>
    </location>
</feature>
<organism evidence="2 3">
    <name type="scientific">Leptospira yanagawae serovar Saopaulo str. Sao Paulo = ATCC 700523</name>
    <dbReference type="NCBI Taxonomy" id="1249483"/>
    <lineage>
        <taxon>Bacteria</taxon>
        <taxon>Pseudomonadati</taxon>
        <taxon>Spirochaetota</taxon>
        <taxon>Spirochaetia</taxon>
        <taxon>Leptospirales</taxon>
        <taxon>Leptospiraceae</taxon>
        <taxon>Leptospira</taxon>
    </lineage>
</organism>
<name>A0A5E8H8L6_9LEPT</name>
<dbReference type="AlphaFoldDB" id="A0A5E8H8L6"/>
<gene>
    <name evidence="2" type="ORF">LEP1GSC202_0134</name>
</gene>
<dbReference type="STRING" id="1249483.LEP1GSC202_0134"/>
<evidence type="ECO:0000313" key="3">
    <source>
        <dbReference type="Proteomes" id="UP000013996"/>
    </source>
</evidence>
<sequence>MFFMGKIKNLARNLLKVAPLFCLLGFLVFPQSGLFANEWDKPIVLLEEPLLPAIELRNGEISEVFIGSETELAIQSAGIGEGVDPSIGYESSTNSNPLILNTSANSHELSCLENSQELSSVPHLNCNVGPVPTPTNPEHFGVKSIASPGLFGFLGICLSRSELPSKNFSTPCENFPLKSMTQKSANDWKSSWQRVRTTSLWHMSTNSSRSLKNSILRPSRNLTPSMSDISSIWSNATGGFPMTSSPLSMSLEVKLQTLDPVKNRSNSKLLPLGPNQRRPVVNPTLL</sequence>